<dbReference type="EMBL" id="AP018227">
    <property type="protein sequence ID" value="BAY81499.1"/>
    <property type="molecule type" value="Genomic_DNA"/>
</dbReference>
<dbReference type="AlphaFoldDB" id="A0A1Z4LK02"/>
<name>A0A1Z4LK02_9CYAN</name>
<evidence type="ECO:0008006" key="3">
    <source>
        <dbReference type="Google" id="ProtNLM"/>
    </source>
</evidence>
<reference evidence="1 2" key="1">
    <citation type="submission" date="2017-06" db="EMBL/GenBank/DDBJ databases">
        <title>Genome sequencing of cyanobaciteial culture collection at National Institute for Environmental Studies (NIES).</title>
        <authorList>
            <person name="Hirose Y."/>
            <person name="Shimura Y."/>
            <person name="Fujisawa T."/>
            <person name="Nakamura Y."/>
            <person name="Kawachi M."/>
        </authorList>
    </citation>
    <scope>NUCLEOTIDE SEQUENCE [LARGE SCALE GENOMIC DNA]</scope>
    <source>
        <strain evidence="1 2">NIES-267</strain>
    </source>
</reference>
<evidence type="ECO:0000313" key="1">
    <source>
        <dbReference type="EMBL" id="BAY81499.1"/>
    </source>
</evidence>
<proteinExistence type="predicted"/>
<evidence type="ECO:0000313" key="2">
    <source>
        <dbReference type="Proteomes" id="UP000218418"/>
    </source>
</evidence>
<dbReference type="PROSITE" id="PS51257">
    <property type="entry name" value="PROKAR_LIPOPROTEIN"/>
    <property type="match status" value="1"/>
</dbReference>
<keyword evidence="2" id="KW-1185">Reference proteome</keyword>
<sequence length="162" mass="17786">MKKSNSVYITLAVSTLIMFSAGCRSLGKYTDDAGEAIIKHGDNIIVRNGDETVDAVKGFRGQSNKVANQFTNEALELIKKRVKSCEKGVIENVLKESINTAISSVYTQISVNFLLNESKKAIGNCAEIKVGRTVHDTLLMESASSTVNEVETEFQGRIEFIY</sequence>
<dbReference type="Proteomes" id="UP000218418">
    <property type="component" value="Chromosome"/>
</dbReference>
<organism evidence="1 2">
    <name type="scientific">Calothrix parasitica NIES-267</name>
    <dbReference type="NCBI Taxonomy" id="1973488"/>
    <lineage>
        <taxon>Bacteria</taxon>
        <taxon>Bacillati</taxon>
        <taxon>Cyanobacteriota</taxon>
        <taxon>Cyanophyceae</taxon>
        <taxon>Nostocales</taxon>
        <taxon>Calotrichaceae</taxon>
        <taxon>Calothrix</taxon>
    </lineage>
</organism>
<gene>
    <name evidence="1" type="ORF">NIES267_09760</name>
</gene>
<accession>A0A1Z4LK02</accession>
<protein>
    <recommendedName>
        <fullName evidence="3">Lipoprotein</fullName>
    </recommendedName>
</protein>